<evidence type="ECO:0000256" key="8">
    <source>
        <dbReference type="ARBA" id="ARBA00023214"/>
    </source>
</evidence>
<keyword evidence="9" id="KW-0407">Ion channel</keyword>
<dbReference type="InterPro" id="IPR001807">
    <property type="entry name" value="ClC"/>
</dbReference>
<dbReference type="Proteomes" id="UP000268007">
    <property type="component" value="Unassembled WGS sequence"/>
</dbReference>
<feature type="transmembrane region" description="Helical" evidence="11">
    <location>
        <begin position="378"/>
        <end position="402"/>
    </location>
</feature>
<evidence type="ECO:0000256" key="10">
    <source>
        <dbReference type="PROSITE-ProRule" id="PRU00703"/>
    </source>
</evidence>
<evidence type="ECO:0000256" key="2">
    <source>
        <dbReference type="ARBA" id="ARBA00022448"/>
    </source>
</evidence>
<feature type="transmembrane region" description="Helical" evidence="11">
    <location>
        <begin position="347"/>
        <end position="366"/>
    </location>
</feature>
<name>A0A495J043_9SPHI</name>
<dbReference type="OrthoDB" id="9812438at2"/>
<comment type="subcellular location">
    <subcellularLocation>
        <location evidence="1">Membrane</location>
        <topology evidence="1">Multi-pass membrane protein</topology>
    </subcellularLocation>
</comment>
<dbReference type="PRINTS" id="PR00762">
    <property type="entry name" value="CLCHANNEL"/>
</dbReference>
<evidence type="ECO:0000259" key="12">
    <source>
        <dbReference type="PROSITE" id="PS51371"/>
    </source>
</evidence>
<feature type="transmembrane region" description="Helical" evidence="11">
    <location>
        <begin position="194"/>
        <end position="212"/>
    </location>
</feature>
<dbReference type="PANTHER" id="PTHR43427">
    <property type="entry name" value="CHLORIDE CHANNEL PROTEIN CLC-E"/>
    <property type="match status" value="1"/>
</dbReference>
<feature type="transmembrane region" description="Helical" evidence="11">
    <location>
        <begin position="61"/>
        <end position="81"/>
    </location>
</feature>
<dbReference type="Pfam" id="PF00571">
    <property type="entry name" value="CBS"/>
    <property type="match status" value="2"/>
</dbReference>
<dbReference type="Gene3D" id="3.10.580.10">
    <property type="entry name" value="CBS-domain"/>
    <property type="match status" value="1"/>
</dbReference>
<dbReference type="RefSeq" id="WP_121197960.1">
    <property type="nucleotide sequence ID" value="NZ_RBKU01000001.1"/>
</dbReference>
<dbReference type="Gene3D" id="1.10.3080.10">
    <property type="entry name" value="Clc chloride channel"/>
    <property type="match status" value="1"/>
</dbReference>
<reference evidence="13 14" key="1">
    <citation type="submission" date="2018-10" db="EMBL/GenBank/DDBJ databases">
        <title>Genomic Encyclopedia of Archaeal and Bacterial Type Strains, Phase II (KMG-II): from individual species to whole genera.</title>
        <authorList>
            <person name="Goeker M."/>
        </authorList>
    </citation>
    <scope>NUCLEOTIDE SEQUENCE [LARGE SCALE GENOMIC DNA]</scope>
    <source>
        <strain evidence="13 14">DSM 18602</strain>
    </source>
</reference>
<dbReference type="PANTHER" id="PTHR43427:SF6">
    <property type="entry name" value="CHLORIDE CHANNEL PROTEIN CLC-E"/>
    <property type="match status" value="1"/>
</dbReference>
<organism evidence="13 14">
    <name type="scientific">Mucilaginibacter gracilis</name>
    <dbReference type="NCBI Taxonomy" id="423350"/>
    <lineage>
        <taxon>Bacteria</taxon>
        <taxon>Pseudomonadati</taxon>
        <taxon>Bacteroidota</taxon>
        <taxon>Sphingobacteriia</taxon>
        <taxon>Sphingobacteriales</taxon>
        <taxon>Sphingobacteriaceae</taxon>
        <taxon>Mucilaginibacter</taxon>
    </lineage>
</organism>
<evidence type="ECO:0000256" key="7">
    <source>
        <dbReference type="ARBA" id="ARBA00023173"/>
    </source>
</evidence>
<dbReference type="AlphaFoldDB" id="A0A495J043"/>
<sequence length="596" mass="64557">MFKSIFLAINNWRLTRNGQKNFLLYGSAVVGLIGGLAAVLLKYLVHLMEDVSLNISGHLFHILYIFLPAVGILLTVAYQHLINRDKIEKGIGSVLANVKTNRSNIAFNNIYSHLITSSLTVGFGGSSGLEAPIVCTGAAIGSNTGQFFRLSPFEKTVLLASGSAAGIAAVFNSPIAGVLFAIEILIGEISIPTFIPLLIASATGVVVAKVLYSRQLFHLVTEGWVMAAIPFYILLGLLSGLVTVYIAKVGGGLEKGILKNYNRYQRAIAGGLMLGLLILIFPPLLGEGYHYMQEVLNGNIDALKEQSLFPDLLSQPLVMILFIASLVFVKIIAAGITIGSGGNGGTFAPSMFTGAFLGLLVAFTVNQTGLIHLNTSNFIAVGMAGAISGVMHAPLTAIFLIAEITGGYILFIPLMIVSAMSYIISRAFNPHNMYWHHLITEKNIHPGADHSMLDAISLKSMVNNEYAVINKDTTLKMLFKLVAETTTSIFAVLSTEGKLEGIVFLSDVRKYMFSVADENMPVADVMVIPPAIINDNESISYVMDVFDTYGVWHLPVVKNGLFIGFISKSALFVRYREVMLKQHKEADIFAPREEVK</sequence>
<gene>
    <name evidence="13" type="ORF">BDD43_2522</name>
</gene>
<dbReference type="EMBL" id="RBKU01000001">
    <property type="protein sequence ID" value="RKR82346.1"/>
    <property type="molecule type" value="Genomic_DNA"/>
</dbReference>
<keyword evidence="7" id="KW-0869">Chloride channel</keyword>
<dbReference type="GO" id="GO:0034707">
    <property type="term" value="C:chloride channel complex"/>
    <property type="evidence" value="ECO:0007669"/>
    <property type="project" value="UniProtKB-KW"/>
</dbReference>
<dbReference type="InterPro" id="IPR046342">
    <property type="entry name" value="CBS_dom_sf"/>
</dbReference>
<evidence type="ECO:0000256" key="5">
    <source>
        <dbReference type="ARBA" id="ARBA00023065"/>
    </source>
</evidence>
<feature type="transmembrane region" description="Helical" evidence="11">
    <location>
        <begin position="157"/>
        <end position="182"/>
    </location>
</feature>
<feature type="transmembrane region" description="Helical" evidence="11">
    <location>
        <begin position="224"/>
        <end position="247"/>
    </location>
</feature>
<dbReference type="InterPro" id="IPR014743">
    <property type="entry name" value="Cl-channel_core"/>
</dbReference>
<proteinExistence type="predicted"/>
<evidence type="ECO:0000256" key="3">
    <source>
        <dbReference type="ARBA" id="ARBA00022692"/>
    </source>
</evidence>
<feature type="transmembrane region" description="Helical" evidence="11">
    <location>
        <begin position="267"/>
        <end position="285"/>
    </location>
</feature>
<keyword evidence="8" id="KW-0868">Chloride</keyword>
<keyword evidence="10" id="KW-0129">CBS domain</keyword>
<dbReference type="SUPFAM" id="SSF54631">
    <property type="entry name" value="CBS-domain pair"/>
    <property type="match status" value="1"/>
</dbReference>
<keyword evidence="3 11" id="KW-0812">Transmembrane</keyword>
<evidence type="ECO:0000256" key="6">
    <source>
        <dbReference type="ARBA" id="ARBA00023136"/>
    </source>
</evidence>
<dbReference type="Pfam" id="PF00654">
    <property type="entry name" value="Voltage_CLC"/>
    <property type="match status" value="1"/>
</dbReference>
<evidence type="ECO:0000256" key="4">
    <source>
        <dbReference type="ARBA" id="ARBA00022989"/>
    </source>
</evidence>
<dbReference type="CDD" id="cd02205">
    <property type="entry name" value="CBS_pair_SF"/>
    <property type="match status" value="1"/>
</dbReference>
<dbReference type="SUPFAM" id="SSF81340">
    <property type="entry name" value="Clc chloride channel"/>
    <property type="match status" value="1"/>
</dbReference>
<protein>
    <submittedName>
        <fullName evidence="13">CIC family chloride channel protein</fullName>
    </submittedName>
</protein>
<evidence type="ECO:0000313" key="13">
    <source>
        <dbReference type="EMBL" id="RKR82346.1"/>
    </source>
</evidence>
<keyword evidence="4 11" id="KW-1133">Transmembrane helix</keyword>
<feature type="domain" description="CBS" evidence="12">
    <location>
        <begin position="526"/>
        <end position="585"/>
    </location>
</feature>
<dbReference type="InterPro" id="IPR050368">
    <property type="entry name" value="ClC-type_chloride_channel"/>
</dbReference>
<keyword evidence="2" id="KW-0813">Transport</keyword>
<dbReference type="InterPro" id="IPR000644">
    <property type="entry name" value="CBS_dom"/>
</dbReference>
<feature type="domain" description="CBS" evidence="12">
    <location>
        <begin position="461"/>
        <end position="522"/>
    </location>
</feature>
<keyword evidence="14" id="KW-1185">Reference proteome</keyword>
<keyword evidence="6 11" id="KW-0472">Membrane</keyword>
<feature type="transmembrane region" description="Helical" evidence="11">
    <location>
        <begin position="317"/>
        <end position="341"/>
    </location>
</feature>
<evidence type="ECO:0000256" key="11">
    <source>
        <dbReference type="SAM" id="Phobius"/>
    </source>
</evidence>
<feature type="transmembrane region" description="Helical" evidence="11">
    <location>
        <begin position="408"/>
        <end position="428"/>
    </location>
</feature>
<evidence type="ECO:0000313" key="14">
    <source>
        <dbReference type="Proteomes" id="UP000268007"/>
    </source>
</evidence>
<evidence type="ECO:0000256" key="9">
    <source>
        <dbReference type="ARBA" id="ARBA00023303"/>
    </source>
</evidence>
<comment type="caution">
    <text evidence="13">The sequence shown here is derived from an EMBL/GenBank/DDBJ whole genome shotgun (WGS) entry which is preliminary data.</text>
</comment>
<accession>A0A495J043</accession>
<feature type="transmembrane region" description="Helical" evidence="11">
    <location>
        <begin position="21"/>
        <end position="41"/>
    </location>
</feature>
<dbReference type="CDD" id="cd00400">
    <property type="entry name" value="Voltage_gated_ClC"/>
    <property type="match status" value="1"/>
</dbReference>
<keyword evidence="5" id="KW-0406">Ion transport</keyword>
<evidence type="ECO:0000256" key="1">
    <source>
        <dbReference type="ARBA" id="ARBA00004141"/>
    </source>
</evidence>
<dbReference type="GO" id="GO:0005254">
    <property type="term" value="F:chloride channel activity"/>
    <property type="evidence" value="ECO:0007669"/>
    <property type="project" value="UniProtKB-KW"/>
</dbReference>
<dbReference type="PROSITE" id="PS51371">
    <property type="entry name" value="CBS"/>
    <property type="match status" value="2"/>
</dbReference>